<keyword evidence="1" id="KW-0472">Membrane</keyword>
<dbReference type="InterPro" id="IPR039279">
    <property type="entry name" value="QRT3-like"/>
</dbReference>
<evidence type="ECO:0000313" key="4">
    <source>
        <dbReference type="Proteomes" id="UP001604336"/>
    </source>
</evidence>
<dbReference type="EMBL" id="JBFOLK010000011">
    <property type="protein sequence ID" value="KAL2474694.1"/>
    <property type="molecule type" value="Genomic_DNA"/>
</dbReference>
<comment type="caution">
    <text evidence="3">The sequence shown here is derived from an EMBL/GenBank/DDBJ whole genome shotgun (WGS) entry which is preliminary data.</text>
</comment>
<dbReference type="InterPro" id="IPR011050">
    <property type="entry name" value="Pectin_lyase_fold/virulence"/>
</dbReference>
<proteinExistence type="predicted"/>
<evidence type="ECO:0000313" key="3">
    <source>
        <dbReference type="EMBL" id="KAL2474694.1"/>
    </source>
</evidence>
<keyword evidence="1" id="KW-1133">Transmembrane helix</keyword>
<organism evidence="3 4">
    <name type="scientific">Abeliophyllum distichum</name>
    <dbReference type="NCBI Taxonomy" id="126358"/>
    <lineage>
        <taxon>Eukaryota</taxon>
        <taxon>Viridiplantae</taxon>
        <taxon>Streptophyta</taxon>
        <taxon>Embryophyta</taxon>
        <taxon>Tracheophyta</taxon>
        <taxon>Spermatophyta</taxon>
        <taxon>Magnoliopsida</taxon>
        <taxon>eudicotyledons</taxon>
        <taxon>Gunneridae</taxon>
        <taxon>Pentapetalae</taxon>
        <taxon>asterids</taxon>
        <taxon>lamiids</taxon>
        <taxon>Lamiales</taxon>
        <taxon>Oleaceae</taxon>
        <taxon>Forsythieae</taxon>
        <taxon>Abeliophyllum</taxon>
    </lineage>
</organism>
<evidence type="ECO:0000256" key="1">
    <source>
        <dbReference type="SAM" id="Phobius"/>
    </source>
</evidence>
<dbReference type="SUPFAM" id="SSF51126">
    <property type="entry name" value="Pectin lyase-like"/>
    <property type="match status" value="1"/>
</dbReference>
<dbReference type="InterPro" id="IPR012334">
    <property type="entry name" value="Pectin_lyas_fold"/>
</dbReference>
<dbReference type="FunFam" id="2.160.20.10:FF:000046">
    <property type="entry name" value="Polygalacturonase QRT3"/>
    <property type="match status" value="1"/>
</dbReference>
<dbReference type="Pfam" id="PF12708">
    <property type="entry name" value="Pect-lyase_RHGA_epim"/>
    <property type="match status" value="1"/>
</dbReference>
<feature type="transmembrane region" description="Helical" evidence="1">
    <location>
        <begin position="7"/>
        <end position="25"/>
    </location>
</feature>
<protein>
    <submittedName>
        <fullName evidence="3">Polygalacturonase QRT3</fullName>
    </submittedName>
</protein>
<reference evidence="4" key="1">
    <citation type="submission" date="2024-07" db="EMBL/GenBank/DDBJ databases">
        <title>Two chromosome-level genome assemblies of Korean endemic species Abeliophyllum distichum and Forsythia ovata (Oleaceae).</title>
        <authorList>
            <person name="Jang H."/>
        </authorList>
    </citation>
    <scope>NUCLEOTIDE SEQUENCE [LARGE SCALE GENOMIC DNA]</scope>
</reference>
<dbReference type="Proteomes" id="UP001604336">
    <property type="component" value="Unassembled WGS sequence"/>
</dbReference>
<evidence type="ECO:0000259" key="2">
    <source>
        <dbReference type="Pfam" id="PF12708"/>
    </source>
</evidence>
<dbReference type="Gene3D" id="2.160.20.10">
    <property type="entry name" value="Single-stranded right-handed beta-helix, Pectin lyase-like"/>
    <property type="match status" value="1"/>
</dbReference>
<sequence>MDAAARAMMLFLIAGMASFIIIHVYDDTCLTMNRYLLVQHQLSETKALDALFYQRNSMSDSPSTLMQANSPSRVYHLRSYGGADPTGKADSTKALVEAICDALEGPTNGYLMEGILNLGGAQINLDGGIYMISRPIQFSVAGRGNLVIQGGTIKSSDNFPNDSYLIDLSPSKSNGSLEYNYEFVTLRDLVLDSNFRGGGIRVVNSLRISIDNCYITHFTTNGIIVQGGHETYIRNSFLGQHITAGRDTGERNFSGTAINLMGNDNAVSDVVIFSAKIGIMISGEANTLYGVHCYNKATGYGGTGIYLRVPSGLTQTRIVNSYLDYTGIVVEDPIQLHISSSFFLGDAYILLKSVKGVANGVNIVDNMFSGSNKGIDNIQLDQENGAFTKIDQVVIDRNNVKGMNVKATVARRSKHGNGSSWLVDLNSVLLFPNLIKQLHYTFIPNGNYFPKHALRNVSNNQVLIESNVPVEATIYITADQGSSFSNS</sequence>
<gene>
    <name evidence="3" type="ORF">Adt_35430</name>
</gene>
<keyword evidence="4" id="KW-1185">Reference proteome</keyword>
<dbReference type="AlphaFoldDB" id="A0ABD1QEQ1"/>
<dbReference type="PANTHER" id="PTHR33928:SF7">
    <property type="entry name" value="POLYGALACTURONASE QRT3"/>
    <property type="match status" value="1"/>
</dbReference>
<accession>A0ABD1QEQ1</accession>
<feature type="domain" description="Rhamnogalacturonase A/B/Epimerase-like pectate lyase" evidence="2">
    <location>
        <begin position="82"/>
        <end position="299"/>
    </location>
</feature>
<dbReference type="InterPro" id="IPR024535">
    <property type="entry name" value="RHGA/B-epi-like_pectate_lyase"/>
</dbReference>
<keyword evidence="1" id="KW-0812">Transmembrane</keyword>
<dbReference type="PANTHER" id="PTHR33928">
    <property type="entry name" value="POLYGALACTURONASE QRT3"/>
    <property type="match status" value="1"/>
</dbReference>
<name>A0ABD1QEQ1_9LAMI</name>